<name>A0A8C2XHK9_CYCLU</name>
<dbReference type="GO" id="GO:0043495">
    <property type="term" value="F:protein-membrane adaptor activity"/>
    <property type="evidence" value="ECO:0007669"/>
    <property type="project" value="TreeGrafter"/>
</dbReference>
<evidence type="ECO:0000313" key="7">
    <source>
        <dbReference type="Proteomes" id="UP000694565"/>
    </source>
</evidence>
<keyword evidence="7" id="KW-1185">Reference proteome</keyword>
<evidence type="ECO:0000313" key="6">
    <source>
        <dbReference type="Ensembl" id="ENSCLMP00005018895.1"/>
    </source>
</evidence>
<keyword evidence="4" id="KW-0472">Membrane</keyword>
<dbReference type="Pfam" id="PF07738">
    <property type="entry name" value="Sad1_UNC"/>
    <property type="match status" value="1"/>
</dbReference>
<organism evidence="6 7">
    <name type="scientific">Cyclopterus lumpus</name>
    <name type="common">Lumpsucker</name>
    <dbReference type="NCBI Taxonomy" id="8103"/>
    <lineage>
        <taxon>Eukaryota</taxon>
        <taxon>Metazoa</taxon>
        <taxon>Chordata</taxon>
        <taxon>Craniata</taxon>
        <taxon>Vertebrata</taxon>
        <taxon>Euteleostomi</taxon>
        <taxon>Actinopterygii</taxon>
        <taxon>Neopterygii</taxon>
        <taxon>Teleostei</taxon>
        <taxon>Neoteleostei</taxon>
        <taxon>Acanthomorphata</taxon>
        <taxon>Eupercaria</taxon>
        <taxon>Perciformes</taxon>
        <taxon>Cottioidei</taxon>
        <taxon>Cottales</taxon>
        <taxon>Cyclopteridae</taxon>
        <taxon>Cyclopterus</taxon>
    </lineage>
</organism>
<evidence type="ECO:0000256" key="4">
    <source>
        <dbReference type="ARBA" id="ARBA00023136"/>
    </source>
</evidence>
<dbReference type="PANTHER" id="PTHR12911">
    <property type="entry name" value="SAD1/UNC-84-LIKE PROTEIN-RELATED"/>
    <property type="match status" value="1"/>
</dbReference>
<dbReference type="GO" id="GO:0034993">
    <property type="term" value="C:meiotic nuclear membrane microtubule tethering complex"/>
    <property type="evidence" value="ECO:0007669"/>
    <property type="project" value="TreeGrafter"/>
</dbReference>
<dbReference type="PANTHER" id="PTHR12911:SF8">
    <property type="entry name" value="KLAROID PROTEIN-RELATED"/>
    <property type="match status" value="1"/>
</dbReference>
<evidence type="ECO:0000256" key="3">
    <source>
        <dbReference type="ARBA" id="ARBA00022989"/>
    </source>
</evidence>
<keyword evidence="3" id="KW-1133">Transmembrane helix</keyword>
<evidence type="ECO:0000256" key="2">
    <source>
        <dbReference type="ARBA" id="ARBA00022692"/>
    </source>
</evidence>
<reference evidence="6" key="2">
    <citation type="submission" date="2025-09" db="UniProtKB">
        <authorList>
            <consortium name="Ensembl"/>
        </authorList>
    </citation>
    <scope>IDENTIFICATION</scope>
</reference>
<protein>
    <recommendedName>
        <fullName evidence="5">SUN domain-containing protein</fullName>
    </recommendedName>
</protein>
<keyword evidence="2" id="KW-0812">Transmembrane</keyword>
<feature type="domain" description="SUN" evidence="5">
    <location>
        <begin position="1"/>
        <end position="156"/>
    </location>
</feature>
<evidence type="ECO:0000256" key="1">
    <source>
        <dbReference type="ARBA" id="ARBA00004540"/>
    </source>
</evidence>
<comment type="subcellular location">
    <subcellularLocation>
        <location evidence="1">Nucleus inner membrane</location>
    </subcellularLocation>
</comment>
<dbReference type="InterPro" id="IPR045119">
    <property type="entry name" value="SUN1-5"/>
</dbReference>
<dbReference type="Ensembl" id="ENSCLMT00005019912.1">
    <property type="protein sequence ID" value="ENSCLMP00005018895.1"/>
    <property type="gene ID" value="ENSCLMG00005009516.1"/>
</dbReference>
<dbReference type="Gene3D" id="2.60.120.260">
    <property type="entry name" value="Galactose-binding domain-like"/>
    <property type="match status" value="1"/>
</dbReference>
<dbReference type="InterPro" id="IPR012919">
    <property type="entry name" value="SUN_dom"/>
</dbReference>
<proteinExistence type="predicted"/>
<accession>A0A8C2XHK9</accession>
<reference evidence="6" key="1">
    <citation type="submission" date="2025-08" db="UniProtKB">
        <authorList>
            <consortium name="Ensembl"/>
        </authorList>
    </citation>
    <scope>IDENTIFICATION</scope>
</reference>
<dbReference type="PROSITE" id="PS51469">
    <property type="entry name" value="SUN"/>
    <property type="match status" value="1"/>
</dbReference>
<dbReference type="AlphaFoldDB" id="A0A8C2XHK9"/>
<evidence type="ECO:0000259" key="5">
    <source>
        <dbReference type="PROSITE" id="PS51469"/>
    </source>
</evidence>
<dbReference type="Proteomes" id="UP000694565">
    <property type="component" value="Unplaced"/>
</dbReference>
<dbReference type="GeneTree" id="ENSGT00940000155830"/>
<sequence>FSQDRTGLADFALESGGQKQNQVLMFWGVGLRSLSLTCPDVHPGSCWAFKGSAGVLVLRLSRRILPTSFSLEHLPKALAPSGGRLSSAPRDFSVYVSQRDHGRFLLGSFTYDEAGEALQTFRVLVILVCLFINVLSNWGHQDYTCLYRFRAHGTLYVFRRKHILVTTL</sequence>
<dbReference type="GO" id="GO:0005637">
    <property type="term" value="C:nuclear inner membrane"/>
    <property type="evidence" value="ECO:0007669"/>
    <property type="project" value="UniProtKB-SubCell"/>
</dbReference>